<evidence type="ECO:0000259" key="1">
    <source>
        <dbReference type="SMART" id="SM01321"/>
    </source>
</evidence>
<accession>A0ABY2KLI1</accession>
<dbReference type="PANTHER" id="PTHR36966:SF1">
    <property type="entry name" value="REP-ASSOCIATED TYROSINE TRANSPOSASE"/>
    <property type="match status" value="1"/>
</dbReference>
<evidence type="ECO:0000313" key="2">
    <source>
        <dbReference type="EMBL" id="TGD41817.1"/>
    </source>
</evidence>
<dbReference type="InterPro" id="IPR002686">
    <property type="entry name" value="Transposase_17"/>
</dbReference>
<comment type="caution">
    <text evidence="2">The sequence shown here is derived from an EMBL/GenBank/DDBJ whole genome shotgun (WGS) entry which is preliminary data.</text>
</comment>
<feature type="domain" description="Transposase IS200-like" evidence="1">
    <location>
        <begin position="9"/>
        <end position="144"/>
    </location>
</feature>
<dbReference type="NCBIfam" id="NF047646">
    <property type="entry name" value="REP_Tyr_transpos"/>
    <property type="match status" value="1"/>
</dbReference>
<protein>
    <submittedName>
        <fullName evidence="2">Transposase</fullName>
    </submittedName>
</protein>
<dbReference type="Gene3D" id="3.30.70.1290">
    <property type="entry name" value="Transposase IS200-like"/>
    <property type="match status" value="1"/>
</dbReference>
<name>A0ABY2KLI1_9RHOB</name>
<evidence type="ECO:0000313" key="3">
    <source>
        <dbReference type="Proteomes" id="UP000297741"/>
    </source>
</evidence>
<organism evidence="2 3">
    <name type="scientific">Pseudotabrizicola sediminis</name>
    <dbReference type="NCBI Taxonomy" id="2486418"/>
    <lineage>
        <taxon>Bacteria</taxon>
        <taxon>Pseudomonadati</taxon>
        <taxon>Pseudomonadota</taxon>
        <taxon>Alphaproteobacteria</taxon>
        <taxon>Rhodobacterales</taxon>
        <taxon>Paracoccaceae</taxon>
        <taxon>Pseudotabrizicola</taxon>
    </lineage>
</organism>
<dbReference type="SMART" id="SM01321">
    <property type="entry name" value="Y1_Tnp"/>
    <property type="match status" value="1"/>
</dbReference>
<dbReference type="SUPFAM" id="SSF143422">
    <property type="entry name" value="Transposase IS200-like"/>
    <property type="match status" value="1"/>
</dbReference>
<reference evidence="2 3" key="1">
    <citation type="submission" date="2018-11" db="EMBL/GenBank/DDBJ databases">
        <title>Tabrizicola sp. isolated from sediment of alpine lake.</title>
        <authorList>
            <person name="Liu Z."/>
        </authorList>
    </citation>
    <scope>NUCLEOTIDE SEQUENCE [LARGE SCALE GENOMIC DNA]</scope>
    <source>
        <strain evidence="2 3">DRYC-M-16</strain>
    </source>
</reference>
<proteinExistence type="predicted"/>
<gene>
    <name evidence="2" type="ORF">EEB11_16745</name>
</gene>
<dbReference type="PANTHER" id="PTHR36966">
    <property type="entry name" value="REP-ASSOCIATED TYROSINE TRANSPOSASE"/>
    <property type="match status" value="1"/>
</dbReference>
<dbReference type="Proteomes" id="UP000297741">
    <property type="component" value="Unassembled WGS sequence"/>
</dbReference>
<dbReference type="EMBL" id="RPEM01000014">
    <property type="protein sequence ID" value="TGD41817.1"/>
    <property type="molecule type" value="Genomic_DNA"/>
</dbReference>
<dbReference type="InterPro" id="IPR036515">
    <property type="entry name" value="Transposase_17_sf"/>
</dbReference>
<dbReference type="RefSeq" id="WP_135433304.1">
    <property type="nucleotide sequence ID" value="NZ_RPEM01000014.1"/>
</dbReference>
<dbReference type="InterPro" id="IPR052715">
    <property type="entry name" value="RAYT_transposase"/>
</dbReference>
<sequence length="186" mass="21253">MPHYHRPRSTGGRVFFTLCLAARGSDLLLREVDLLRRAVAQTRAERPFGIEAWVVLPDHLHCVWQMPAGDGDYAVRWGAIKARFSMGMRRAGFTPPLPVGRRNGGVNPALRRKGEVGLWQPRFWEHHIRDEADYAAHVRYCWGNPVKHGFVQRPVDWPHSSIHRDIRLGLVEPEWGGSYEAGEFGE</sequence>
<keyword evidence="3" id="KW-1185">Reference proteome</keyword>